<evidence type="ECO:0000313" key="1">
    <source>
        <dbReference type="EMBL" id="MDV7269266.1"/>
    </source>
</evidence>
<evidence type="ECO:0008006" key="3">
    <source>
        <dbReference type="Google" id="ProtNLM"/>
    </source>
</evidence>
<feature type="non-terminal residue" evidence="1">
    <location>
        <position position="1"/>
    </location>
</feature>
<reference evidence="1" key="1">
    <citation type="submission" date="2023-10" db="EMBL/GenBank/DDBJ databases">
        <title>Development of a sustainable strategy for remediation of hydrocarbon-contaminated territories based on the waste exchange concept.</title>
        <authorList>
            <person name="Krivoruchko A."/>
        </authorList>
    </citation>
    <scope>NUCLEOTIDE SEQUENCE</scope>
    <source>
        <strain evidence="1">IEGM 68</strain>
    </source>
</reference>
<gene>
    <name evidence="1" type="ORF">R4315_32630</name>
</gene>
<dbReference type="Proteomes" id="UP001185863">
    <property type="component" value="Unassembled WGS sequence"/>
</dbReference>
<name>A0AAE4V7C8_9NOCA</name>
<dbReference type="EMBL" id="JAWLUP010000442">
    <property type="protein sequence ID" value="MDV7269266.1"/>
    <property type="molecule type" value="Genomic_DNA"/>
</dbReference>
<evidence type="ECO:0000313" key="2">
    <source>
        <dbReference type="Proteomes" id="UP001185863"/>
    </source>
</evidence>
<dbReference type="Gene3D" id="3.30.559.30">
    <property type="entry name" value="Nonribosomal peptide synthetase, condensation domain"/>
    <property type="match status" value="1"/>
</dbReference>
<proteinExistence type="predicted"/>
<feature type="non-terminal residue" evidence="1">
    <location>
        <position position="120"/>
    </location>
</feature>
<accession>A0AAE4V7C8</accession>
<organism evidence="1 2">
    <name type="scientific">Rhodococcus oxybenzonivorans</name>
    <dbReference type="NCBI Taxonomy" id="1990687"/>
    <lineage>
        <taxon>Bacteria</taxon>
        <taxon>Bacillati</taxon>
        <taxon>Actinomycetota</taxon>
        <taxon>Actinomycetes</taxon>
        <taxon>Mycobacteriales</taxon>
        <taxon>Nocardiaceae</taxon>
        <taxon>Rhodococcus</taxon>
    </lineage>
</organism>
<dbReference type="RefSeq" id="WP_317756843.1">
    <property type="nucleotide sequence ID" value="NZ_JAWLUP010000442.1"/>
</dbReference>
<dbReference type="SUPFAM" id="SSF52777">
    <property type="entry name" value="CoA-dependent acyltransferases"/>
    <property type="match status" value="1"/>
</dbReference>
<comment type="caution">
    <text evidence="1">The sequence shown here is derived from an EMBL/GenBank/DDBJ whole genome shotgun (WGS) entry which is preliminary data.</text>
</comment>
<dbReference type="AlphaFoldDB" id="A0AAE4V7C8"/>
<sequence>LRYLDPDTAEELRTYPDPQITFNYLGRFSGSLPDRSGGGGWLPVSGTGLHRRFRADIGAAATLDVNAMVIETDDGPVLEVGWLYPTGVLTAAEVSELADLFTTALTALTTHTHQPHTGGH</sequence>
<protein>
    <recommendedName>
        <fullName evidence="3">Non-ribosomal peptide synthetase</fullName>
    </recommendedName>
</protein>